<accession>A0ACC0C1S2</accession>
<organism evidence="1 2">
    <name type="scientific">Catharanthus roseus</name>
    <name type="common">Madagascar periwinkle</name>
    <name type="synonym">Vinca rosea</name>
    <dbReference type="NCBI Taxonomy" id="4058"/>
    <lineage>
        <taxon>Eukaryota</taxon>
        <taxon>Viridiplantae</taxon>
        <taxon>Streptophyta</taxon>
        <taxon>Embryophyta</taxon>
        <taxon>Tracheophyta</taxon>
        <taxon>Spermatophyta</taxon>
        <taxon>Magnoliopsida</taxon>
        <taxon>eudicotyledons</taxon>
        <taxon>Gunneridae</taxon>
        <taxon>Pentapetalae</taxon>
        <taxon>asterids</taxon>
        <taxon>lamiids</taxon>
        <taxon>Gentianales</taxon>
        <taxon>Apocynaceae</taxon>
        <taxon>Rauvolfioideae</taxon>
        <taxon>Vinceae</taxon>
        <taxon>Catharanthinae</taxon>
        <taxon>Catharanthus</taxon>
    </lineage>
</organism>
<sequence>MGSRELKRRDFEDIELEPGSLMIDWLAEICGRALAIFDKKESNKKKKKKKLIVSDRHHHHHHHHCQMKKRKKETNDDFAKEEEKPKKMMKISEKEIQNFLPNNGVECCSQRQEEISIKEPSKRVQKSKRFQDCVVPLSSDEEEKEKNLIKKPKRVVGKKIDMDNGPNPPPDLPREFKQALEEFAQGRTITDLKLVIQKRTTATDMSAGHNRLSLPARHILNPFLTEQESKWLELYKGNKKLEFIEVDIIQPSLKICKVHLRRWAMRKDKGNISVSFVLNNTWNEIASRSYIIEGDILQLWSVRVEEKLCFLLVKLPSK</sequence>
<evidence type="ECO:0000313" key="2">
    <source>
        <dbReference type="Proteomes" id="UP001060085"/>
    </source>
</evidence>
<dbReference type="EMBL" id="CM044702">
    <property type="protein sequence ID" value="KAI5678886.1"/>
    <property type="molecule type" value="Genomic_DNA"/>
</dbReference>
<proteinExistence type="predicted"/>
<reference evidence="2" key="1">
    <citation type="journal article" date="2023" name="Nat. Plants">
        <title>Single-cell RNA sequencing provides a high-resolution roadmap for understanding the multicellular compartmentation of specialized metabolism.</title>
        <authorList>
            <person name="Sun S."/>
            <person name="Shen X."/>
            <person name="Li Y."/>
            <person name="Li Y."/>
            <person name="Wang S."/>
            <person name="Li R."/>
            <person name="Zhang H."/>
            <person name="Shen G."/>
            <person name="Guo B."/>
            <person name="Wei J."/>
            <person name="Xu J."/>
            <person name="St-Pierre B."/>
            <person name="Chen S."/>
            <person name="Sun C."/>
        </authorList>
    </citation>
    <scope>NUCLEOTIDE SEQUENCE [LARGE SCALE GENOMIC DNA]</scope>
</reference>
<protein>
    <submittedName>
        <fullName evidence="1">Uncharacterized protein</fullName>
    </submittedName>
</protein>
<gene>
    <name evidence="1" type="ORF">M9H77_09836</name>
</gene>
<dbReference type="Proteomes" id="UP001060085">
    <property type="component" value="Linkage Group LG02"/>
</dbReference>
<keyword evidence="2" id="KW-1185">Reference proteome</keyword>
<evidence type="ECO:0000313" key="1">
    <source>
        <dbReference type="EMBL" id="KAI5678886.1"/>
    </source>
</evidence>
<name>A0ACC0C1S2_CATRO</name>
<comment type="caution">
    <text evidence="1">The sequence shown here is derived from an EMBL/GenBank/DDBJ whole genome shotgun (WGS) entry which is preliminary data.</text>
</comment>